<protein>
    <recommendedName>
        <fullName evidence="8">Abasic site processing protein</fullName>
        <ecNumber evidence="8">3.4.-.-</ecNumber>
    </recommendedName>
</protein>
<evidence type="ECO:0000313" key="10">
    <source>
        <dbReference type="Proteomes" id="UP001139031"/>
    </source>
</evidence>
<dbReference type="PANTHER" id="PTHR13604">
    <property type="entry name" value="DC12-RELATED"/>
    <property type="match status" value="1"/>
</dbReference>
<keyword evidence="7" id="KW-0456">Lyase</keyword>
<dbReference type="EMBL" id="JAIRAU010000027">
    <property type="protein sequence ID" value="MBZ5711430.1"/>
    <property type="molecule type" value="Genomic_DNA"/>
</dbReference>
<keyword evidence="10" id="KW-1185">Reference proteome</keyword>
<sequence>MCGRYTLTTPDLEALARVVQAEISPQLRAEYRPRYNIAPSQPTTIVCEEPDDGATIRRLELATWGLQLGSGRAGQINVRAETVATAPSSREVFARGRCGVLADGFFEWSGPKDRRQPHWFHAPNGRLLVLAGLYKDVRDESTGEVRRHFAILTTGANQVVARHHDRMPAIVPRGQLGRWLAPLPRTANMAEKTAVAHLLGPAPDDLLIDTPVSTRVNSPRFDDAACLQPEPSLLE</sequence>
<dbReference type="Pfam" id="PF02586">
    <property type="entry name" value="SRAP"/>
    <property type="match status" value="1"/>
</dbReference>
<dbReference type="Proteomes" id="UP001139031">
    <property type="component" value="Unassembled WGS sequence"/>
</dbReference>
<evidence type="ECO:0000256" key="6">
    <source>
        <dbReference type="ARBA" id="ARBA00023125"/>
    </source>
</evidence>
<keyword evidence="5" id="KW-0190">Covalent protein-DNA linkage</keyword>
<evidence type="ECO:0000256" key="1">
    <source>
        <dbReference type="ARBA" id="ARBA00008136"/>
    </source>
</evidence>
<evidence type="ECO:0000256" key="8">
    <source>
        <dbReference type="RuleBase" id="RU364100"/>
    </source>
</evidence>
<dbReference type="InterPro" id="IPR003738">
    <property type="entry name" value="SRAP"/>
</dbReference>
<gene>
    <name evidence="9" type="ORF">K7C98_19500</name>
</gene>
<dbReference type="InterPro" id="IPR036590">
    <property type="entry name" value="SRAP-like"/>
</dbReference>
<evidence type="ECO:0000256" key="5">
    <source>
        <dbReference type="ARBA" id="ARBA00023124"/>
    </source>
</evidence>
<dbReference type="PANTHER" id="PTHR13604:SF0">
    <property type="entry name" value="ABASIC SITE PROCESSING PROTEIN HMCES"/>
    <property type="match status" value="1"/>
</dbReference>
<dbReference type="RefSeq" id="WP_224193193.1">
    <property type="nucleotide sequence ID" value="NZ_JAIRAU010000027.1"/>
</dbReference>
<dbReference type="EC" id="3.4.-.-" evidence="8"/>
<organism evidence="9 10">
    <name type="scientific">Nannocystis pusilla</name>
    <dbReference type="NCBI Taxonomy" id="889268"/>
    <lineage>
        <taxon>Bacteria</taxon>
        <taxon>Pseudomonadati</taxon>
        <taxon>Myxococcota</taxon>
        <taxon>Polyangia</taxon>
        <taxon>Nannocystales</taxon>
        <taxon>Nannocystaceae</taxon>
        <taxon>Nannocystis</taxon>
    </lineage>
</organism>
<evidence type="ECO:0000256" key="7">
    <source>
        <dbReference type="ARBA" id="ARBA00023239"/>
    </source>
</evidence>
<accession>A0ABS7TTC0</accession>
<evidence type="ECO:0000256" key="4">
    <source>
        <dbReference type="ARBA" id="ARBA00022801"/>
    </source>
</evidence>
<evidence type="ECO:0000313" key="9">
    <source>
        <dbReference type="EMBL" id="MBZ5711430.1"/>
    </source>
</evidence>
<dbReference type="Gene3D" id="3.90.1680.10">
    <property type="entry name" value="SOS response associated peptidase-like"/>
    <property type="match status" value="1"/>
</dbReference>
<comment type="similarity">
    <text evidence="1 8">Belongs to the SOS response-associated peptidase family.</text>
</comment>
<proteinExistence type="inferred from homology"/>
<comment type="caution">
    <text evidence="9">The sequence shown here is derived from an EMBL/GenBank/DDBJ whole genome shotgun (WGS) entry which is preliminary data.</text>
</comment>
<keyword evidence="2 8" id="KW-0645">Protease</keyword>
<name>A0ABS7TTC0_9BACT</name>
<dbReference type="SUPFAM" id="SSF143081">
    <property type="entry name" value="BB1717-like"/>
    <property type="match status" value="1"/>
</dbReference>
<keyword evidence="3" id="KW-0227">DNA damage</keyword>
<evidence type="ECO:0000256" key="2">
    <source>
        <dbReference type="ARBA" id="ARBA00022670"/>
    </source>
</evidence>
<keyword evidence="6" id="KW-0238">DNA-binding</keyword>
<reference evidence="9" key="1">
    <citation type="submission" date="2021-08" db="EMBL/GenBank/DDBJ databases">
        <authorList>
            <person name="Stevens D.C."/>
        </authorList>
    </citation>
    <scope>NUCLEOTIDE SEQUENCE</scope>
    <source>
        <strain evidence="9">DSM 53165</strain>
    </source>
</reference>
<keyword evidence="4 8" id="KW-0378">Hydrolase</keyword>
<evidence type="ECO:0000256" key="3">
    <source>
        <dbReference type="ARBA" id="ARBA00022763"/>
    </source>
</evidence>